<sequence length="252" mass="28310">MQFQHIIYQISNNVLTITLNRESTYNALSTDTKLELQQAFQQGEQDQSVKAIVVTGAGERSFCSGQDLSESKELTEELAQEWVNEFDQLYRVIRSVQKPIIASINGYAVGSGLQLAMLADIRIGVASAKFAMTEINVGLACIIGTTMFWEIMGRSRTTDLILSGRMLTAEEAEQYGLITRLVPDHTTLKEETTKLAFELAAKPPVALSSNKKWFNYLTEENFNHCMDFAREAHKIGYASGEPQEMMRKFFAK</sequence>
<protein>
    <submittedName>
        <fullName evidence="2">Enoyl-CoA hydratase/carnithine racemase</fullName>
    </submittedName>
</protein>
<dbReference type="PANTHER" id="PTHR43802">
    <property type="entry name" value="ENOYL-COA HYDRATASE"/>
    <property type="match status" value="1"/>
</dbReference>
<proteinExistence type="inferred from homology"/>
<dbReference type="SUPFAM" id="SSF52096">
    <property type="entry name" value="ClpP/crotonase"/>
    <property type="match status" value="1"/>
</dbReference>
<dbReference type="Proteomes" id="UP000184476">
    <property type="component" value="Unassembled WGS sequence"/>
</dbReference>
<comment type="similarity">
    <text evidence="1">Belongs to the enoyl-CoA hydratase/isomerase family.</text>
</comment>
<gene>
    <name evidence="2" type="ORF">SAMN05444392_10118</name>
</gene>
<dbReference type="OrthoDB" id="9775794at2"/>
<keyword evidence="3" id="KW-1185">Reference proteome</keyword>
<reference evidence="2 3" key="1">
    <citation type="submission" date="2016-11" db="EMBL/GenBank/DDBJ databases">
        <authorList>
            <person name="Jaros S."/>
            <person name="Januszkiewicz K."/>
            <person name="Wedrychowicz H."/>
        </authorList>
    </citation>
    <scope>NUCLEOTIDE SEQUENCE [LARGE SCALE GENOMIC DNA]</scope>
    <source>
        <strain evidence="2 3">DSM 44666</strain>
    </source>
</reference>
<evidence type="ECO:0000256" key="1">
    <source>
        <dbReference type="ARBA" id="ARBA00005254"/>
    </source>
</evidence>
<dbReference type="EMBL" id="FQVL01000001">
    <property type="protein sequence ID" value="SHE32691.1"/>
    <property type="molecule type" value="Genomic_DNA"/>
</dbReference>
<dbReference type="GO" id="GO:0003824">
    <property type="term" value="F:catalytic activity"/>
    <property type="evidence" value="ECO:0007669"/>
    <property type="project" value="UniProtKB-ARBA"/>
</dbReference>
<dbReference type="AlphaFoldDB" id="A0A1M4SKG5"/>
<dbReference type="InterPro" id="IPR029045">
    <property type="entry name" value="ClpP/crotonase-like_dom_sf"/>
</dbReference>
<dbReference type="Gene3D" id="3.90.226.10">
    <property type="entry name" value="2-enoyl-CoA Hydratase, Chain A, domain 1"/>
    <property type="match status" value="1"/>
</dbReference>
<dbReference type="PANTHER" id="PTHR43802:SF1">
    <property type="entry name" value="IP11341P-RELATED"/>
    <property type="match status" value="1"/>
</dbReference>
<dbReference type="STRING" id="112248.SAMN05444392_10118"/>
<dbReference type="InterPro" id="IPR001753">
    <property type="entry name" value="Enoyl-CoA_hydra/iso"/>
</dbReference>
<evidence type="ECO:0000313" key="2">
    <source>
        <dbReference type="EMBL" id="SHE32691.1"/>
    </source>
</evidence>
<dbReference type="Pfam" id="PF00378">
    <property type="entry name" value="ECH_1"/>
    <property type="match status" value="1"/>
</dbReference>
<dbReference type="CDD" id="cd06558">
    <property type="entry name" value="crotonase-like"/>
    <property type="match status" value="1"/>
</dbReference>
<name>A0A1M4SKG5_9BACL</name>
<dbReference type="RefSeq" id="WP_073150010.1">
    <property type="nucleotide sequence ID" value="NZ_FQVL01000001.1"/>
</dbReference>
<accession>A0A1M4SKG5</accession>
<evidence type="ECO:0000313" key="3">
    <source>
        <dbReference type="Proteomes" id="UP000184476"/>
    </source>
</evidence>
<organism evidence="2 3">
    <name type="scientific">Seinonella peptonophila</name>
    <dbReference type="NCBI Taxonomy" id="112248"/>
    <lineage>
        <taxon>Bacteria</taxon>
        <taxon>Bacillati</taxon>
        <taxon>Bacillota</taxon>
        <taxon>Bacilli</taxon>
        <taxon>Bacillales</taxon>
        <taxon>Thermoactinomycetaceae</taxon>
        <taxon>Seinonella</taxon>
    </lineage>
</organism>